<evidence type="ECO:0000259" key="9">
    <source>
        <dbReference type="PROSITE" id="PS50014"/>
    </source>
</evidence>
<dbReference type="SMART" id="SM00249">
    <property type="entry name" value="PHD"/>
    <property type="match status" value="2"/>
</dbReference>
<gene>
    <name evidence="12" type="ORF">PFISCL1PPCAC_14678</name>
</gene>
<keyword evidence="13" id="KW-1185">Reference proteome</keyword>
<dbReference type="AlphaFoldDB" id="A0AAV5VV50"/>
<dbReference type="SMART" id="SM00297">
    <property type="entry name" value="BROMO"/>
    <property type="match status" value="1"/>
</dbReference>
<evidence type="ECO:0000256" key="1">
    <source>
        <dbReference type="ARBA" id="ARBA00022723"/>
    </source>
</evidence>
<dbReference type="GO" id="GO:0006357">
    <property type="term" value="P:regulation of transcription by RNA polymerase II"/>
    <property type="evidence" value="ECO:0007669"/>
    <property type="project" value="TreeGrafter"/>
</dbReference>
<feature type="compositionally biased region" description="Basic and acidic residues" evidence="8">
    <location>
        <begin position="627"/>
        <end position="675"/>
    </location>
</feature>
<evidence type="ECO:0000313" key="12">
    <source>
        <dbReference type="EMBL" id="GMT23381.1"/>
    </source>
</evidence>
<dbReference type="SUPFAM" id="SSF47370">
    <property type="entry name" value="Bromodomain"/>
    <property type="match status" value="1"/>
</dbReference>
<dbReference type="CDD" id="cd04369">
    <property type="entry name" value="Bromodomain"/>
    <property type="match status" value="1"/>
</dbReference>
<dbReference type="Pfam" id="PF13832">
    <property type="entry name" value="zf-HC5HC2H_2"/>
    <property type="match status" value="1"/>
</dbReference>
<dbReference type="Pfam" id="PF10513">
    <property type="entry name" value="EPL1"/>
    <property type="match status" value="1"/>
</dbReference>
<evidence type="ECO:0000256" key="2">
    <source>
        <dbReference type="ARBA" id="ARBA00022737"/>
    </source>
</evidence>
<dbReference type="InterPro" id="IPR034732">
    <property type="entry name" value="EPHD"/>
</dbReference>
<dbReference type="InterPro" id="IPR011011">
    <property type="entry name" value="Znf_FYVE_PHD"/>
</dbReference>
<evidence type="ECO:0000313" key="13">
    <source>
        <dbReference type="Proteomes" id="UP001432322"/>
    </source>
</evidence>
<dbReference type="InterPro" id="IPR019786">
    <property type="entry name" value="Zinc_finger_PHD-type_CS"/>
</dbReference>
<dbReference type="InterPro" id="IPR001965">
    <property type="entry name" value="Znf_PHD"/>
</dbReference>
<dbReference type="CDD" id="cd15492">
    <property type="entry name" value="PHD_BRPF_JADE_like"/>
    <property type="match status" value="1"/>
</dbReference>
<dbReference type="PROSITE" id="PS50014">
    <property type="entry name" value="BROMODOMAIN_2"/>
    <property type="match status" value="1"/>
</dbReference>
<dbReference type="Pfam" id="PF00439">
    <property type="entry name" value="Bromodomain"/>
    <property type="match status" value="1"/>
</dbReference>
<keyword evidence="5 6" id="KW-0103">Bromodomain</keyword>
<feature type="domain" description="PHD-type" evidence="10">
    <location>
        <begin position="164"/>
        <end position="214"/>
    </location>
</feature>
<comment type="caution">
    <text evidence="12">The sequence shown here is derived from an EMBL/GenBank/DDBJ whole genome shotgun (WGS) entry which is preliminary data.</text>
</comment>
<dbReference type="Proteomes" id="UP001432322">
    <property type="component" value="Unassembled WGS sequence"/>
</dbReference>
<dbReference type="InterPro" id="IPR019787">
    <property type="entry name" value="Znf_PHD-finger"/>
</dbReference>
<dbReference type="Gene3D" id="3.30.40.10">
    <property type="entry name" value="Zinc/RING finger domain, C3HC4 (zinc finger)"/>
    <property type="match status" value="2"/>
</dbReference>
<protein>
    <submittedName>
        <fullName evidence="12">Uncharacterized protein</fullName>
    </submittedName>
</protein>
<evidence type="ECO:0000259" key="11">
    <source>
        <dbReference type="PROSITE" id="PS51805"/>
    </source>
</evidence>
<dbReference type="InterPro" id="IPR036427">
    <property type="entry name" value="Bromodomain-like_sf"/>
</dbReference>
<dbReference type="Pfam" id="PF13831">
    <property type="entry name" value="PHD_2"/>
    <property type="match status" value="1"/>
</dbReference>
<keyword evidence="4" id="KW-0862">Zinc</keyword>
<feature type="domain" description="PHD-type" evidence="11">
    <location>
        <begin position="218"/>
        <end position="337"/>
    </location>
</feature>
<dbReference type="PANTHER" id="PTHR13793:SF107">
    <property type="entry name" value="BROMODOMAIN-CONTAINING PROTEIN HOMOLOG"/>
    <property type="match status" value="1"/>
</dbReference>
<dbReference type="GO" id="GO:0008270">
    <property type="term" value="F:zinc ion binding"/>
    <property type="evidence" value="ECO:0007669"/>
    <property type="project" value="UniProtKB-KW"/>
</dbReference>
<proteinExistence type="predicted"/>
<dbReference type="InterPro" id="IPR050701">
    <property type="entry name" value="Histone_Mod_Regulator"/>
</dbReference>
<dbReference type="InterPro" id="IPR001487">
    <property type="entry name" value="Bromodomain"/>
</dbReference>
<dbReference type="InterPro" id="IPR019542">
    <property type="entry name" value="Enhancer_polycomb-like_N"/>
</dbReference>
<evidence type="ECO:0000259" key="10">
    <source>
        <dbReference type="PROSITE" id="PS50016"/>
    </source>
</evidence>
<evidence type="ECO:0000256" key="4">
    <source>
        <dbReference type="ARBA" id="ARBA00022833"/>
    </source>
</evidence>
<dbReference type="InterPro" id="IPR013083">
    <property type="entry name" value="Znf_RING/FYVE/PHD"/>
</dbReference>
<dbReference type="PANTHER" id="PTHR13793">
    <property type="entry name" value="PHD FINGER PROTEINS"/>
    <property type="match status" value="1"/>
</dbReference>
<evidence type="ECO:0000256" key="7">
    <source>
        <dbReference type="PROSITE-ProRule" id="PRU00146"/>
    </source>
</evidence>
<feature type="region of interest" description="Disordered" evidence="8">
    <location>
        <begin position="704"/>
        <end position="728"/>
    </location>
</feature>
<feature type="region of interest" description="Disordered" evidence="8">
    <location>
        <begin position="606"/>
        <end position="676"/>
    </location>
</feature>
<evidence type="ECO:0000256" key="6">
    <source>
        <dbReference type="PROSITE-ProRule" id="PRU00035"/>
    </source>
</evidence>
<dbReference type="Gene3D" id="1.20.920.10">
    <property type="entry name" value="Bromodomain-like"/>
    <property type="match status" value="1"/>
</dbReference>
<accession>A0AAV5VV50</accession>
<dbReference type="PROSITE" id="PS01359">
    <property type="entry name" value="ZF_PHD_1"/>
    <property type="match status" value="1"/>
</dbReference>
<dbReference type="EMBL" id="BTSY01000004">
    <property type="protein sequence ID" value="GMT23381.1"/>
    <property type="molecule type" value="Genomic_DNA"/>
</dbReference>
<name>A0AAV5VV50_9BILA</name>
<reference evidence="12" key="1">
    <citation type="submission" date="2023-10" db="EMBL/GenBank/DDBJ databases">
        <title>Genome assembly of Pristionchus species.</title>
        <authorList>
            <person name="Yoshida K."/>
            <person name="Sommer R.J."/>
        </authorList>
    </citation>
    <scope>NUCLEOTIDE SEQUENCE</scope>
    <source>
        <strain evidence="12">RS5133</strain>
    </source>
</reference>
<evidence type="ECO:0000256" key="5">
    <source>
        <dbReference type="ARBA" id="ARBA00023117"/>
    </source>
</evidence>
<evidence type="ECO:0000256" key="3">
    <source>
        <dbReference type="ARBA" id="ARBA00022771"/>
    </source>
</evidence>
<dbReference type="PROSITE" id="PS51805">
    <property type="entry name" value="EPHD"/>
    <property type="match status" value="1"/>
</dbReference>
<organism evidence="12 13">
    <name type="scientific">Pristionchus fissidentatus</name>
    <dbReference type="NCBI Taxonomy" id="1538716"/>
    <lineage>
        <taxon>Eukaryota</taxon>
        <taxon>Metazoa</taxon>
        <taxon>Ecdysozoa</taxon>
        <taxon>Nematoda</taxon>
        <taxon>Chromadorea</taxon>
        <taxon>Rhabditida</taxon>
        <taxon>Rhabditina</taxon>
        <taxon>Diplogasteromorpha</taxon>
        <taxon>Diplogasteroidea</taxon>
        <taxon>Neodiplogasteridae</taxon>
        <taxon>Pristionchus</taxon>
    </lineage>
</organism>
<keyword evidence="1" id="KW-0479">Metal-binding</keyword>
<keyword evidence="2" id="KW-0677">Repeat</keyword>
<keyword evidence="3 7" id="KW-0863">Zinc-finger</keyword>
<dbReference type="PROSITE" id="PS50016">
    <property type="entry name" value="ZF_PHD_2"/>
    <property type="match status" value="1"/>
</dbReference>
<dbReference type="SUPFAM" id="SSF57903">
    <property type="entry name" value="FYVE/PHD zinc finger"/>
    <property type="match status" value="1"/>
</dbReference>
<sequence length="865" mass="98630">MALLDLQPVDLSDGDRIHPHTLIKVIVKSDKDLPEEDSTTQVELNFRKIYKSTQIGLAPARFHLVDHAHLLGNSDDGPRPVGGPIIRTIHKCDEETALTLEYDLDEEDQVWLDEENKKRDERRRKKIQPGVFEAAMDRLEKETYFKTTSTAHDITSMDGSEGLDDDCCICGSGEVENLNQIIYCDMCNIAVHQDCYGVPYIPEGQWLCRKCKLSPMEPVKCELCPLRDGAFKQTSDGKWAHVTCAIWLNEVHFGNTAFLEPIEGVANSLRRRQKLRCLVCKVKVGACLQCSKGSCVKSFHVTCAMQAKLQMVVSTQEDPKAPEGVSVKRFVYCHIHGSVSVGENEFAKNKNRAIEAIRRARRKMVNNSVLPTVAPVPFVDLEAKNRIEEKIGESIDEIMSYWFYKRKKRCGLPLIRRLQAKKKSFTPRLLTPRAEMLRAGRIMAEKLRLLVDLFKKREHIYLEQVAATRAITMAAFQPLDDTFVQFINSLYACDTLKFFHTDPMQQGLTDYNSKIKKPMDLTTMRNNAKKGMYKNEKELKEHIDLIFTNCDTYNKLNAEVRQYGAEVKEKMSKAFHDMVDYLKFVNSWSKEFGICGEESVGKMEVTEKEEPMDEIEMAESKTPSTTTREETNRRKRKATEEPKKEEEEKVEMIETPAVKREKRMRERDKEKKKEINQPTLTSVFASSIQTPSTLTPRRCSIDTINPRLDSNSNKATRRLTRGQTQSSFSSYRDIDNVMSPEVGATSCDSAVESDVETSRPPLRPYSSLSDPYLLQHGDLVKVDSGTRKFAGQIMGLTEAMIEDPRTGKLLSSMKEIEPNHVIVKTFTNNSINRYNTSCVFPLNIDSDLCEGIDEAKKHWKLICSK</sequence>
<evidence type="ECO:0000256" key="8">
    <source>
        <dbReference type="SAM" id="MobiDB-lite"/>
    </source>
</evidence>
<feature type="domain" description="Bromo" evidence="9">
    <location>
        <begin position="475"/>
        <end position="561"/>
    </location>
</feature>